<sequence length="70" mass="7923">MEKHIFRKKLATFLSAVSFLYLFAITFLEIPAENKDNVNIILGFLLGTAISTILGYYFGDSDKTDKETMP</sequence>
<feature type="transmembrane region" description="Helical" evidence="1">
    <location>
        <begin position="40"/>
        <end position="59"/>
    </location>
</feature>
<keyword evidence="1" id="KW-1133">Transmembrane helix</keyword>
<evidence type="ECO:0000313" key="2">
    <source>
        <dbReference type="EMBL" id="QJA93087.1"/>
    </source>
</evidence>
<proteinExistence type="predicted"/>
<keyword evidence="1" id="KW-0472">Membrane</keyword>
<gene>
    <name evidence="2" type="ORF">MM415B04369_0009</name>
</gene>
<dbReference type="EMBL" id="MT143121">
    <property type="protein sequence ID" value="QJA93087.1"/>
    <property type="molecule type" value="Genomic_DNA"/>
</dbReference>
<accession>A0A6M3LCZ2</accession>
<evidence type="ECO:0000256" key="1">
    <source>
        <dbReference type="SAM" id="Phobius"/>
    </source>
</evidence>
<organism evidence="2">
    <name type="scientific">viral metagenome</name>
    <dbReference type="NCBI Taxonomy" id="1070528"/>
    <lineage>
        <taxon>unclassified sequences</taxon>
        <taxon>metagenomes</taxon>
        <taxon>organismal metagenomes</taxon>
    </lineage>
</organism>
<reference evidence="2" key="1">
    <citation type="submission" date="2020-03" db="EMBL/GenBank/DDBJ databases">
        <title>The deep terrestrial virosphere.</title>
        <authorList>
            <person name="Holmfeldt K."/>
            <person name="Nilsson E."/>
            <person name="Simone D."/>
            <person name="Lopez-Fernandez M."/>
            <person name="Wu X."/>
            <person name="de Brujin I."/>
            <person name="Lundin D."/>
            <person name="Andersson A."/>
            <person name="Bertilsson S."/>
            <person name="Dopson M."/>
        </authorList>
    </citation>
    <scope>NUCLEOTIDE SEQUENCE</scope>
    <source>
        <strain evidence="2">MM415B04369</strain>
    </source>
</reference>
<name>A0A6M3LCZ2_9ZZZZ</name>
<protein>
    <submittedName>
        <fullName evidence="2">Uncharacterized protein</fullName>
    </submittedName>
</protein>
<keyword evidence="1" id="KW-0812">Transmembrane</keyword>
<dbReference type="AlphaFoldDB" id="A0A6M3LCZ2"/>